<protein>
    <submittedName>
        <fullName evidence="1">(northern house mosquito) hypothetical protein</fullName>
    </submittedName>
</protein>
<dbReference type="EMBL" id="HBUE01053279">
    <property type="protein sequence ID" value="CAG6465412.1"/>
    <property type="molecule type" value="Transcribed_RNA"/>
</dbReference>
<reference evidence="1" key="1">
    <citation type="submission" date="2021-05" db="EMBL/GenBank/DDBJ databases">
        <authorList>
            <person name="Alioto T."/>
            <person name="Alioto T."/>
            <person name="Gomez Garrido J."/>
        </authorList>
    </citation>
    <scope>NUCLEOTIDE SEQUENCE</scope>
</reference>
<evidence type="ECO:0000313" key="1">
    <source>
        <dbReference type="EMBL" id="CAG6465412.1"/>
    </source>
</evidence>
<dbReference type="AlphaFoldDB" id="A0A8D8B2T4"/>
<accession>A0A8D8B2T4</accession>
<proteinExistence type="predicted"/>
<sequence>MLRVSSYISQLFPPCRVMANLNQVVLRKTLRTQLEQRTIAFATACRCMPTASTSSPGHRLQARRIPLALKKGREMGPLREAEQRKMLALHLLLECINCPI</sequence>
<name>A0A8D8B2T4_CULPI</name>
<organism evidence="1">
    <name type="scientific">Culex pipiens</name>
    <name type="common">House mosquito</name>
    <dbReference type="NCBI Taxonomy" id="7175"/>
    <lineage>
        <taxon>Eukaryota</taxon>
        <taxon>Metazoa</taxon>
        <taxon>Ecdysozoa</taxon>
        <taxon>Arthropoda</taxon>
        <taxon>Hexapoda</taxon>
        <taxon>Insecta</taxon>
        <taxon>Pterygota</taxon>
        <taxon>Neoptera</taxon>
        <taxon>Endopterygota</taxon>
        <taxon>Diptera</taxon>
        <taxon>Nematocera</taxon>
        <taxon>Culicoidea</taxon>
        <taxon>Culicidae</taxon>
        <taxon>Culicinae</taxon>
        <taxon>Culicini</taxon>
        <taxon>Culex</taxon>
        <taxon>Culex</taxon>
    </lineage>
</organism>